<sequence length="815" mass="87933">MNSAQPVRSSTSLTCFHCGEDVPAGVDFALEVAGERRQMCCPGCRAVAGMITESGLERFYAQRTAFNDRPLADMGDRQRDFEVYDDPALAKQFCEEDSSGGLSARLLLGGVSCAACTWLIETTLQRIPGVHQATVNLGQNRLDVRFDQKQLPLSQLFTCVSNLGYQVQPWQSSLRQDQAKLEYRTDLRRLAVAGVGMMQVGMFAIALHAGDIQGISAEYQQLMRLCSLLVTSFVVIYSARSFFESAWRHLKFGALVMDLPVALAIGLAFSASTYASLSGDGEVYFDSVVMFTFLLLLARFIEKRLRYQDAISWQDAEQTLPDAVQVWRGQHWTSIPRQKLLIGERVLVRSGDTIPIDARVTRGTSAVREDSFSGEALPRSVTVDDVVYAGTVNLEDSLEAVATGTYADSRLAALQRSIDAARHDKPAVAKLADRIATGFIAAILLIAALTAVLWWQLDSSKALWVALSVLVISCPCALSLATPSSLANATSLLRRKGIIVNGDNALEALAQLDVALFDKTGTLTSGAFTLQSILPLSEQWSEADLGAVAAAMQRHSNHPLASAFTAMNADADVDKVRYVPGRGIEGVYRGRGLRLGSLVFCQEIAPELPAPPEDVRYWVALCLEHKPLAWLGLSDEVHAEALPVLENFRSAGVRTELLTGDASSRATQLGSSLKLDHVATGLSPQDKLARLTSLQKAGSTVLMVGDGLNDAPVLKRADVSIAVAGATDLAKAQADFVIVSGALDQITTLVDVAHRTRQIIIQNFGWALGYNLIGIPLAAMGWVPPWAAAIGMSLSSLLVVGNATRLRRASAQRAS</sequence>
<dbReference type="InterPro" id="IPR008250">
    <property type="entry name" value="ATPase_P-typ_transduc_dom_A_sf"/>
</dbReference>
<dbReference type="PROSITE" id="PS50846">
    <property type="entry name" value="HMA_2"/>
    <property type="match status" value="1"/>
</dbReference>
<dbReference type="InterPro" id="IPR027256">
    <property type="entry name" value="P-typ_ATPase_IB"/>
</dbReference>
<evidence type="ECO:0000256" key="4">
    <source>
        <dbReference type="ARBA" id="ARBA00022475"/>
    </source>
</evidence>
<dbReference type="NCBIfam" id="TIGR01494">
    <property type="entry name" value="ATPase_P-type"/>
    <property type="match status" value="1"/>
</dbReference>
<evidence type="ECO:0000256" key="14">
    <source>
        <dbReference type="ARBA" id="ARBA00023136"/>
    </source>
</evidence>
<keyword evidence="13" id="KW-0406">Ion transport</keyword>
<dbReference type="Gene3D" id="2.70.150.10">
    <property type="entry name" value="Calcium-transporting ATPase, cytoplasmic transduction domain A"/>
    <property type="match status" value="1"/>
</dbReference>
<dbReference type="SUPFAM" id="SSF81665">
    <property type="entry name" value="Calcium ATPase, transmembrane domain M"/>
    <property type="match status" value="1"/>
</dbReference>
<evidence type="ECO:0000256" key="7">
    <source>
        <dbReference type="ARBA" id="ARBA00022723"/>
    </source>
</evidence>
<dbReference type="Gene3D" id="3.40.50.1000">
    <property type="entry name" value="HAD superfamily/HAD-like"/>
    <property type="match status" value="1"/>
</dbReference>
<keyword evidence="6 15" id="KW-0812">Transmembrane</keyword>
<feature type="transmembrane region" description="Helical" evidence="15">
    <location>
        <begin position="463"/>
        <end position="486"/>
    </location>
</feature>
<feature type="domain" description="HMA" evidence="16">
    <location>
        <begin position="102"/>
        <end position="168"/>
    </location>
</feature>
<comment type="similarity">
    <text evidence="2 15">Belongs to the cation transport ATPase (P-type) (TC 3.A.3) family. Type IB subfamily.</text>
</comment>
<keyword evidence="14 15" id="KW-0472">Membrane</keyword>
<dbReference type="InterPro" id="IPR023299">
    <property type="entry name" value="ATPase_P-typ_cyto_dom_N"/>
</dbReference>
<keyword evidence="7 15" id="KW-0479">Metal-binding</keyword>
<evidence type="ECO:0000256" key="3">
    <source>
        <dbReference type="ARBA" id="ARBA00022448"/>
    </source>
</evidence>
<dbReference type="EMBL" id="CP136865">
    <property type="protein sequence ID" value="WOJ96128.1"/>
    <property type="molecule type" value="Genomic_DNA"/>
</dbReference>
<feature type="transmembrane region" description="Helical" evidence="15">
    <location>
        <begin position="786"/>
        <end position="804"/>
    </location>
</feature>
<comment type="subcellular location">
    <subcellularLocation>
        <location evidence="1">Cell membrane</location>
        <topology evidence="1">Multi-pass membrane protein</topology>
    </subcellularLocation>
</comment>
<feature type="transmembrane region" description="Helical" evidence="15">
    <location>
        <begin position="764"/>
        <end position="780"/>
    </location>
</feature>
<reference evidence="17 18" key="1">
    <citation type="submission" date="2023-10" db="EMBL/GenBank/DDBJ databases">
        <title>Two novel species belonging to the OM43/NOR5 clade.</title>
        <authorList>
            <person name="Park M."/>
        </authorList>
    </citation>
    <scope>NUCLEOTIDE SEQUENCE [LARGE SCALE GENOMIC DNA]</scope>
    <source>
        <strain evidence="17 18">IMCC45268</strain>
    </source>
</reference>
<evidence type="ECO:0000313" key="17">
    <source>
        <dbReference type="EMBL" id="WOJ96128.1"/>
    </source>
</evidence>
<dbReference type="CDD" id="cd02079">
    <property type="entry name" value="P-type_ATPase_HM"/>
    <property type="match status" value="1"/>
</dbReference>
<dbReference type="InterPro" id="IPR001757">
    <property type="entry name" value="P_typ_ATPase"/>
</dbReference>
<dbReference type="InterPro" id="IPR036412">
    <property type="entry name" value="HAD-like_sf"/>
</dbReference>
<evidence type="ECO:0000256" key="1">
    <source>
        <dbReference type="ARBA" id="ARBA00004651"/>
    </source>
</evidence>
<protein>
    <submittedName>
        <fullName evidence="17">Heavy metal translocating P-type ATPase</fullName>
    </submittedName>
</protein>
<evidence type="ECO:0000256" key="8">
    <source>
        <dbReference type="ARBA" id="ARBA00022741"/>
    </source>
</evidence>
<feature type="transmembrane region" description="Helical" evidence="15">
    <location>
        <begin position="283"/>
        <end position="301"/>
    </location>
</feature>
<dbReference type="PROSITE" id="PS01047">
    <property type="entry name" value="HMA_1"/>
    <property type="match status" value="1"/>
</dbReference>
<name>A0ABZ0IBN5_9GAMM</name>
<dbReference type="SUPFAM" id="SSF56784">
    <property type="entry name" value="HAD-like"/>
    <property type="match status" value="1"/>
</dbReference>
<evidence type="ECO:0000256" key="11">
    <source>
        <dbReference type="ARBA" id="ARBA00022967"/>
    </source>
</evidence>
<dbReference type="InterPro" id="IPR017969">
    <property type="entry name" value="Heavy-metal-associated_CS"/>
</dbReference>
<dbReference type="NCBIfam" id="TIGR01511">
    <property type="entry name" value="ATPase-IB1_Cu"/>
    <property type="match status" value="1"/>
</dbReference>
<dbReference type="Gene3D" id="3.30.70.100">
    <property type="match status" value="1"/>
</dbReference>
<feature type="transmembrane region" description="Helical" evidence="15">
    <location>
        <begin position="190"/>
        <end position="210"/>
    </location>
</feature>
<evidence type="ECO:0000256" key="5">
    <source>
        <dbReference type="ARBA" id="ARBA00022553"/>
    </source>
</evidence>
<evidence type="ECO:0000259" key="16">
    <source>
        <dbReference type="PROSITE" id="PS50846"/>
    </source>
</evidence>
<evidence type="ECO:0000256" key="12">
    <source>
        <dbReference type="ARBA" id="ARBA00022989"/>
    </source>
</evidence>
<dbReference type="SUPFAM" id="SSF55008">
    <property type="entry name" value="HMA, heavy metal-associated domain"/>
    <property type="match status" value="1"/>
</dbReference>
<gene>
    <name evidence="17" type="ORF">R0137_12860</name>
</gene>
<keyword evidence="5" id="KW-0597">Phosphoprotein</keyword>
<dbReference type="Pfam" id="PF00403">
    <property type="entry name" value="HMA"/>
    <property type="match status" value="1"/>
</dbReference>
<keyword evidence="8 15" id="KW-0547">Nucleotide-binding</keyword>
<keyword evidence="11" id="KW-1278">Translocase</keyword>
<keyword evidence="12 15" id="KW-1133">Transmembrane helix</keyword>
<dbReference type="Proteomes" id="UP001626549">
    <property type="component" value="Chromosome"/>
</dbReference>
<feature type="transmembrane region" description="Helical" evidence="15">
    <location>
        <begin position="255"/>
        <end position="277"/>
    </location>
</feature>
<accession>A0ABZ0IBN5</accession>
<keyword evidence="4 15" id="KW-1003">Cell membrane</keyword>
<dbReference type="InterPro" id="IPR059000">
    <property type="entry name" value="ATPase_P-type_domA"/>
</dbReference>
<dbReference type="Pfam" id="PF12156">
    <property type="entry name" value="ATPase-cat_bd"/>
    <property type="match status" value="1"/>
</dbReference>
<feature type="transmembrane region" description="Helical" evidence="15">
    <location>
        <begin position="222"/>
        <end position="243"/>
    </location>
</feature>
<dbReference type="PANTHER" id="PTHR43520">
    <property type="entry name" value="ATP7, ISOFORM B"/>
    <property type="match status" value="1"/>
</dbReference>
<keyword evidence="10" id="KW-0460">Magnesium</keyword>
<keyword evidence="18" id="KW-1185">Reference proteome</keyword>
<dbReference type="InterPro" id="IPR023214">
    <property type="entry name" value="HAD_sf"/>
</dbReference>
<dbReference type="Gene3D" id="3.40.1110.10">
    <property type="entry name" value="Calcium-transporting ATPase, cytoplasmic domain N"/>
    <property type="match status" value="1"/>
</dbReference>
<evidence type="ECO:0000313" key="18">
    <source>
        <dbReference type="Proteomes" id="UP001626549"/>
    </source>
</evidence>
<dbReference type="RefSeq" id="WP_407326816.1">
    <property type="nucleotide sequence ID" value="NZ_CP136865.1"/>
</dbReference>
<dbReference type="InterPro" id="IPR023298">
    <property type="entry name" value="ATPase_P-typ_TM_dom_sf"/>
</dbReference>
<dbReference type="NCBIfam" id="TIGR01525">
    <property type="entry name" value="ATPase-IB_hvy"/>
    <property type="match status" value="1"/>
</dbReference>
<proteinExistence type="inferred from homology"/>
<evidence type="ECO:0000256" key="15">
    <source>
        <dbReference type="RuleBase" id="RU362081"/>
    </source>
</evidence>
<dbReference type="InterPro" id="IPR018303">
    <property type="entry name" value="ATPase_P-typ_P_site"/>
</dbReference>
<feature type="transmembrane region" description="Helical" evidence="15">
    <location>
        <begin position="435"/>
        <end position="457"/>
    </location>
</feature>
<evidence type="ECO:0000256" key="2">
    <source>
        <dbReference type="ARBA" id="ARBA00006024"/>
    </source>
</evidence>
<organism evidence="17 18">
    <name type="scientific">Congregibacter brevis</name>
    <dbReference type="NCBI Taxonomy" id="3081201"/>
    <lineage>
        <taxon>Bacteria</taxon>
        <taxon>Pseudomonadati</taxon>
        <taxon>Pseudomonadota</taxon>
        <taxon>Gammaproteobacteria</taxon>
        <taxon>Cellvibrionales</taxon>
        <taxon>Halieaceae</taxon>
        <taxon>Congregibacter</taxon>
    </lineage>
</organism>
<dbReference type="PROSITE" id="PS00154">
    <property type="entry name" value="ATPASE_E1_E2"/>
    <property type="match status" value="1"/>
</dbReference>
<evidence type="ECO:0000256" key="13">
    <source>
        <dbReference type="ARBA" id="ARBA00023065"/>
    </source>
</evidence>
<keyword evidence="3" id="KW-0813">Transport</keyword>
<evidence type="ECO:0000256" key="6">
    <source>
        <dbReference type="ARBA" id="ARBA00022692"/>
    </source>
</evidence>
<dbReference type="PRINTS" id="PR00119">
    <property type="entry name" value="CATATPASE"/>
</dbReference>
<dbReference type="SUPFAM" id="SSF81653">
    <property type="entry name" value="Calcium ATPase, transduction domain A"/>
    <property type="match status" value="1"/>
</dbReference>
<keyword evidence="9 15" id="KW-0067">ATP-binding</keyword>
<dbReference type="NCBIfam" id="TIGR01512">
    <property type="entry name" value="ATPase-IB2_Cd"/>
    <property type="match status" value="1"/>
</dbReference>
<dbReference type="InterPro" id="IPR006121">
    <property type="entry name" value="HMA_dom"/>
</dbReference>
<dbReference type="InterPro" id="IPR021993">
    <property type="entry name" value="ATPase-cat-bd"/>
</dbReference>
<dbReference type="Pfam" id="PF00122">
    <property type="entry name" value="E1-E2_ATPase"/>
    <property type="match status" value="1"/>
</dbReference>
<dbReference type="InterPro" id="IPR036163">
    <property type="entry name" value="HMA_dom_sf"/>
</dbReference>
<dbReference type="PANTHER" id="PTHR43520:SF5">
    <property type="entry name" value="CATION-TRANSPORTING P-TYPE ATPASE-RELATED"/>
    <property type="match status" value="1"/>
</dbReference>
<evidence type="ECO:0000256" key="10">
    <source>
        <dbReference type="ARBA" id="ARBA00022842"/>
    </source>
</evidence>
<dbReference type="CDD" id="cd00371">
    <property type="entry name" value="HMA"/>
    <property type="match status" value="1"/>
</dbReference>
<dbReference type="Pfam" id="PF00702">
    <property type="entry name" value="Hydrolase"/>
    <property type="match status" value="1"/>
</dbReference>
<evidence type="ECO:0000256" key="9">
    <source>
        <dbReference type="ARBA" id="ARBA00022840"/>
    </source>
</evidence>